<evidence type="ECO:0000256" key="7">
    <source>
        <dbReference type="ARBA" id="ARBA00023170"/>
    </source>
</evidence>
<keyword evidence="9" id="KW-0406">Ion transport</keyword>
<evidence type="ECO:0000256" key="8">
    <source>
        <dbReference type="ARBA" id="ARBA00023180"/>
    </source>
</evidence>
<comment type="similarity">
    <text evidence="9">Belongs to the SCARA5 family.</text>
</comment>
<dbReference type="InterPro" id="IPR034726">
    <property type="entry name" value="SCARA5"/>
</dbReference>
<dbReference type="Gene3D" id="3.10.250.10">
    <property type="entry name" value="SRCR-like domain"/>
    <property type="match status" value="1"/>
</dbReference>
<feature type="disulfide bond" evidence="10">
    <location>
        <begin position="491"/>
        <end position="501"/>
    </location>
</feature>
<keyword evidence="4 9" id="KW-1133">Transmembrane helix</keyword>
<keyword evidence="3 9" id="KW-0735">Signal-anchor</keyword>
<keyword evidence="7 9" id="KW-0675">Receptor</keyword>
<dbReference type="SMART" id="SM00202">
    <property type="entry name" value="SR"/>
    <property type="match status" value="1"/>
</dbReference>
<dbReference type="PRINTS" id="PR00258">
    <property type="entry name" value="SPERACTRCPTR"/>
</dbReference>
<proteinExistence type="inferred from homology"/>
<dbReference type="FunFam" id="3.10.250.10:FF:000011">
    <property type="entry name" value="Scavenger receptor class A member 5"/>
    <property type="match status" value="1"/>
</dbReference>
<evidence type="ECO:0000256" key="10">
    <source>
        <dbReference type="PROSITE-ProRule" id="PRU00196"/>
    </source>
</evidence>
<feature type="topological domain" description="Extracellular" evidence="9">
    <location>
        <begin position="109"/>
        <end position="523"/>
    </location>
</feature>
<dbReference type="InterPro" id="IPR001190">
    <property type="entry name" value="SRCR"/>
</dbReference>
<dbReference type="InterPro" id="IPR008160">
    <property type="entry name" value="Collagen"/>
</dbReference>
<evidence type="ECO:0000313" key="13">
    <source>
        <dbReference type="EMBL" id="KAJ8275154.1"/>
    </source>
</evidence>
<dbReference type="EMBL" id="JAFJMO010000006">
    <property type="protein sequence ID" value="KAJ8275154.1"/>
    <property type="molecule type" value="Genomic_DNA"/>
</dbReference>
<comment type="function">
    <text evidence="9">Ferritin receptor that mediates non-transferrin-dependent delivery of iron. Mediates cellular uptake of ferritin-bound iron by stimulating ferritin endocytosis from the cell surface with consequent iron delivery within the cell. Delivery of iron to cells by ferritin is required for the development of specific cell types, suggesting the existence of cell type-specific mechanisms of iron traffic in organogenesis, which alternatively utilize transferrin or non-transferrin iron delivery pathways.</text>
</comment>
<dbReference type="PROSITE" id="PS00420">
    <property type="entry name" value="SRCR_1"/>
    <property type="match status" value="1"/>
</dbReference>
<reference evidence="13" key="1">
    <citation type="journal article" date="2023" name="Science">
        <title>Genome structures resolve the early diversification of teleost fishes.</title>
        <authorList>
            <person name="Parey E."/>
            <person name="Louis A."/>
            <person name="Montfort J."/>
            <person name="Bouchez O."/>
            <person name="Roques C."/>
            <person name="Iampietro C."/>
            <person name="Lluch J."/>
            <person name="Castinel A."/>
            <person name="Donnadieu C."/>
            <person name="Desvignes T."/>
            <person name="Floi Bucao C."/>
            <person name="Jouanno E."/>
            <person name="Wen M."/>
            <person name="Mejri S."/>
            <person name="Dirks R."/>
            <person name="Jansen H."/>
            <person name="Henkel C."/>
            <person name="Chen W.J."/>
            <person name="Zahm M."/>
            <person name="Cabau C."/>
            <person name="Klopp C."/>
            <person name="Thompson A.W."/>
            <person name="Robinson-Rechavi M."/>
            <person name="Braasch I."/>
            <person name="Lecointre G."/>
            <person name="Bobe J."/>
            <person name="Postlethwait J.H."/>
            <person name="Berthelot C."/>
            <person name="Roest Crollius H."/>
            <person name="Guiguen Y."/>
        </authorList>
    </citation>
    <scope>NUCLEOTIDE SEQUENCE</scope>
    <source>
        <strain evidence="13">Concon-B</strain>
    </source>
</reference>
<evidence type="ECO:0000256" key="9">
    <source>
        <dbReference type="HAMAP-Rule" id="MF_03070"/>
    </source>
</evidence>
<dbReference type="PANTHER" id="PTHR48071:SF24">
    <property type="entry name" value="DELETED IN MALIGNANT BRAIN TUMORS 1 PROTEIN-LIKE"/>
    <property type="match status" value="1"/>
</dbReference>
<keyword evidence="6 10" id="KW-1015">Disulfide bond</keyword>
<keyword evidence="2 9" id="KW-0812">Transmembrane</keyword>
<dbReference type="GO" id="GO:0006897">
    <property type="term" value="P:endocytosis"/>
    <property type="evidence" value="ECO:0007669"/>
    <property type="project" value="UniProtKB-UniRule"/>
</dbReference>
<feature type="topological domain" description="Cytoplasmic" evidence="9">
    <location>
        <begin position="1"/>
        <end position="87"/>
    </location>
</feature>
<dbReference type="GO" id="GO:0006879">
    <property type="term" value="P:intracellular iron ion homeostasis"/>
    <property type="evidence" value="ECO:0007669"/>
    <property type="project" value="UniProtKB-UniRule"/>
</dbReference>
<dbReference type="Pfam" id="PF01391">
    <property type="entry name" value="Collagen"/>
    <property type="match status" value="1"/>
</dbReference>
<dbReference type="GO" id="GO:0004252">
    <property type="term" value="F:serine-type endopeptidase activity"/>
    <property type="evidence" value="ECO:0007669"/>
    <property type="project" value="TreeGrafter"/>
</dbReference>
<protein>
    <recommendedName>
        <fullName evidence="9">Scavenger receptor class A member 5</fullName>
    </recommendedName>
</protein>
<dbReference type="SUPFAM" id="SSF56487">
    <property type="entry name" value="SRCR-like"/>
    <property type="match status" value="1"/>
</dbReference>
<keyword evidence="14" id="KW-1185">Reference proteome</keyword>
<feature type="compositionally biased region" description="Basic and acidic residues" evidence="11">
    <location>
        <begin position="393"/>
        <end position="413"/>
    </location>
</feature>
<dbReference type="PANTHER" id="PTHR48071">
    <property type="entry name" value="SRCR DOMAIN-CONTAINING PROTEIN"/>
    <property type="match status" value="1"/>
</dbReference>
<gene>
    <name evidence="9" type="primary">SCARA5</name>
    <name evidence="13" type="ORF">COCON_G00097790</name>
</gene>
<evidence type="ECO:0000256" key="3">
    <source>
        <dbReference type="ARBA" id="ARBA00022968"/>
    </source>
</evidence>
<evidence type="ECO:0000256" key="6">
    <source>
        <dbReference type="ARBA" id="ARBA00023157"/>
    </source>
</evidence>
<feature type="region of interest" description="Disordered" evidence="11">
    <location>
        <begin position="183"/>
        <end position="214"/>
    </location>
</feature>
<dbReference type="GO" id="GO:0031638">
    <property type="term" value="P:zymogen activation"/>
    <property type="evidence" value="ECO:0007669"/>
    <property type="project" value="TreeGrafter"/>
</dbReference>
<keyword evidence="9" id="KW-0410">Iron transport</keyword>
<feature type="compositionally biased region" description="Gly residues" evidence="11">
    <location>
        <begin position="356"/>
        <end position="365"/>
    </location>
</feature>
<sequence length="523" mass="57296">MFSTQLLTNIQSWNFSQLTSLPMENKAMYLSSYEEHENGSFYEEGYEGMNSRNLSKLNLCEEASSSKRRRKPESCCAHLDSLSAVKYAIVSLYILVLLSIFGLCIAVSRSQASSEKQEAMMENVTRLGERYRELQQSVGQLSTQTDILENIWKLENLFQNHSQMLLQLGLTVSRLEQDVRSLQAQSEQTEGSVSRLTEQVGGPGSSGDRNGSNLSEDLARAMTSLATQGTLLRETSSQVGSLRDKLEDIGWTVGSVNGTFFSDISLHHLKILDLQVQISNVTQDTRTMRVAQGHMEEQLRNEIEILNTITEDLRLRDWEQSVTLRNLTLVEGPPGPKGEKGDVGPLGAPGHPGLPGLWGGPGEKGSQGPPGLDGSSGYPGPPGNRGEMGPRGLKGERGERGQKGDKGDRGVLGEKTVEDTLLRLVNGSGPHEGRVEVFHEKRWGTVCDDVWDRKDGDVVCRMLGYKGAKEVHKTARFGQGVGLIWMDDVACAGNEDTIHQCKFSGWGKTNCGHVEDAGVTCAI</sequence>
<organism evidence="13 14">
    <name type="scientific">Conger conger</name>
    <name type="common">Conger eel</name>
    <name type="synonym">Muraena conger</name>
    <dbReference type="NCBI Taxonomy" id="82655"/>
    <lineage>
        <taxon>Eukaryota</taxon>
        <taxon>Metazoa</taxon>
        <taxon>Chordata</taxon>
        <taxon>Craniata</taxon>
        <taxon>Vertebrata</taxon>
        <taxon>Euteleostomi</taxon>
        <taxon>Actinopterygii</taxon>
        <taxon>Neopterygii</taxon>
        <taxon>Teleostei</taxon>
        <taxon>Anguilliformes</taxon>
        <taxon>Congridae</taxon>
        <taxon>Conger</taxon>
    </lineage>
</organism>
<evidence type="ECO:0000313" key="14">
    <source>
        <dbReference type="Proteomes" id="UP001152803"/>
    </source>
</evidence>
<comment type="subunit">
    <text evidence="9">Homotrimer.</text>
</comment>
<feature type="compositionally biased region" description="Low complexity" evidence="11">
    <location>
        <begin position="343"/>
        <end position="355"/>
    </location>
</feature>
<dbReference type="Proteomes" id="UP001152803">
    <property type="component" value="Unassembled WGS sequence"/>
</dbReference>
<feature type="region of interest" description="Disordered" evidence="11">
    <location>
        <begin position="328"/>
        <end position="413"/>
    </location>
</feature>
<feature type="disulfide bond" evidence="10">
    <location>
        <begin position="447"/>
        <end position="511"/>
    </location>
</feature>
<evidence type="ECO:0000256" key="4">
    <source>
        <dbReference type="ARBA" id="ARBA00022989"/>
    </source>
</evidence>
<evidence type="ECO:0000256" key="2">
    <source>
        <dbReference type="ARBA" id="ARBA00022692"/>
    </source>
</evidence>
<feature type="disulfide bond" evidence="10">
    <location>
        <begin position="460"/>
        <end position="521"/>
    </location>
</feature>
<dbReference type="PROSITE" id="PS50287">
    <property type="entry name" value="SRCR_2"/>
    <property type="match status" value="1"/>
</dbReference>
<dbReference type="GO" id="GO:0005886">
    <property type="term" value="C:plasma membrane"/>
    <property type="evidence" value="ECO:0007669"/>
    <property type="project" value="UniProtKB-SubCell"/>
</dbReference>
<feature type="domain" description="SRCR" evidence="12">
    <location>
        <begin position="422"/>
        <end position="522"/>
    </location>
</feature>
<dbReference type="GO" id="GO:0034755">
    <property type="term" value="P:iron ion transmembrane transport"/>
    <property type="evidence" value="ECO:0007669"/>
    <property type="project" value="UniProtKB-UniRule"/>
</dbReference>
<keyword evidence="8" id="KW-0325">Glycoprotein</keyword>
<evidence type="ECO:0000256" key="5">
    <source>
        <dbReference type="ARBA" id="ARBA00023136"/>
    </source>
</evidence>
<keyword evidence="9" id="KW-1003">Cell membrane</keyword>
<dbReference type="HAMAP" id="MF_03070">
    <property type="entry name" value="SCARA5"/>
    <property type="match status" value="1"/>
</dbReference>
<dbReference type="Pfam" id="PF00530">
    <property type="entry name" value="SRCR"/>
    <property type="match status" value="1"/>
</dbReference>
<comment type="subcellular location">
    <subcellularLocation>
        <location evidence="9">Cell membrane</location>
        <topology evidence="9">Single-pass type II membrane protein</topology>
    </subcellularLocation>
    <subcellularLocation>
        <location evidence="1">Membrane</location>
        <topology evidence="1">Single-pass type II membrane protein</topology>
    </subcellularLocation>
</comment>
<accession>A0A9Q1DMJ9</accession>
<feature type="compositionally biased region" description="Polar residues" evidence="11">
    <location>
        <begin position="183"/>
        <end position="197"/>
    </location>
</feature>
<comment type="caution">
    <text evidence="13">The sequence shown here is derived from an EMBL/GenBank/DDBJ whole genome shotgun (WGS) entry which is preliminary data.</text>
</comment>
<dbReference type="OrthoDB" id="536948at2759"/>
<dbReference type="GO" id="GO:0070287">
    <property type="term" value="F:ferritin receptor activity"/>
    <property type="evidence" value="ECO:0007669"/>
    <property type="project" value="UniProtKB-UniRule"/>
</dbReference>
<dbReference type="InterPro" id="IPR036772">
    <property type="entry name" value="SRCR-like_dom_sf"/>
</dbReference>
<keyword evidence="9" id="KW-0813">Transport</keyword>
<keyword evidence="5 9" id="KW-0472">Membrane</keyword>
<evidence type="ECO:0000256" key="11">
    <source>
        <dbReference type="SAM" id="MobiDB-lite"/>
    </source>
</evidence>
<name>A0A9Q1DMJ9_CONCO</name>
<keyword evidence="9" id="KW-0408">Iron</keyword>
<evidence type="ECO:0000259" key="12">
    <source>
        <dbReference type="PROSITE" id="PS50287"/>
    </source>
</evidence>
<evidence type="ECO:0000256" key="1">
    <source>
        <dbReference type="ARBA" id="ARBA00004606"/>
    </source>
</evidence>
<dbReference type="AlphaFoldDB" id="A0A9Q1DMJ9"/>